<reference evidence="2 3" key="1">
    <citation type="journal article" date="2012" name="J. Bacteriol.">
        <title>Genome sequence of Mycobacterium hassiacum DSM 44199, a rare source of heat-stable mycobacterial proteins.</title>
        <authorList>
            <person name="Tiago I."/>
            <person name="Maranha A."/>
            <person name="Mendes V."/>
            <person name="Alarico S."/>
            <person name="Moynihan P.J."/>
            <person name="Clarke A.J."/>
            <person name="Macedo-Ribeiro S."/>
            <person name="Pereira P.J."/>
            <person name="Empadinhas N."/>
        </authorList>
    </citation>
    <scope>NUCLEOTIDE SEQUENCE [LARGE SCALE GENOMIC DNA]</scope>
    <source>
        <strain evidence="3">DSM 44199 / CIP 105218 / JCM 12690 / 3849</strain>
    </source>
</reference>
<dbReference type="PATRIC" id="fig|1122247.3.peg.3534"/>
<organism evidence="2 3">
    <name type="scientific">Mycolicibacterium hassiacum (strain DSM 44199 / CIP 105218 / JCM 12690 / 3849)</name>
    <name type="common">Mycobacterium hassiacum</name>
    <dbReference type="NCBI Taxonomy" id="1122247"/>
    <lineage>
        <taxon>Bacteria</taxon>
        <taxon>Bacillati</taxon>
        <taxon>Actinomycetota</taxon>
        <taxon>Actinomycetes</taxon>
        <taxon>Mycobacteriales</taxon>
        <taxon>Mycobacteriaceae</taxon>
        <taxon>Mycolicibacterium</taxon>
    </lineage>
</organism>
<evidence type="ECO:0000256" key="1">
    <source>
        <dbReference type="SAM" id="MobiDB-lite"/>
    </source>
</evidence>
<evidence type="ECO:0000313" key="3">
    <source>
        <dbReference type="Proteomes" id="UP000006265"/>
    </source>
</evidence>
<proteinExistence type="predicted"/>
<accession>K5B7M3</accession>
<name>K5B7M3_MYCHD</name>
<dbReference type="EMBL" id="AMRA01000102">
    <property type="protein sequence ID" value="EKF22198.1"/>
    <property type="molecule type" value="Genomic_DNA"/>
</dbReference>
<gene>
    <name evidence="2" type="ORF">C731_3685</name>
</gene>
<feature type="region of interest" description="Disordered" evidence="1">
    <location>
        <begin position="1"/>
        <end position="41"/>
    </location>
</feature>
<evidence type="ECO:0000313" key="2">
    <source>
        <dbReference type="EMBL" id="EKF22198.1"/>
    </source>
</evidence>
<dbReference type="STRING" id="1122247.GCA_000379865_02815"/>
<comment type="caution">
    <text evidence="2">The sequence shown here is derived from an EMBL/GenBank/DDBJ whole genome shotgun (WGS) entry which is preliminary data.</text>
</comment>
<sequence>MGAPGARDDVQSDPARHTEDRGVDWSDEGGATPAGPATNEE</sequence>
<dbReference type="AlphaFoldDB" id="K5B7M3"/>
<dbReference type="Proteomes" id="UP000006265">
    <property type="component" value="Unassembled WGS sequence"/>
</dbReference>
<protein>
    <submittedName>
        <fullName evidence="2">Uncharacterized protein</fullName>
    </submittedName>
</protein>
<feature type="compositionally biased region" description="Basic and acidic residues" evidence="1">
    <location>
        <begin position="1"/>
        <end position="24"/>
    </location>
</feature>
<keyword evidence="3" id="KW-1185">Reference proteome</keyword>